<keyword evidence="2" id="KW-0677">Repeat</keyword>
<evidence type="ECO:0000256" key="3">
    <source>
        <dbReference type="ARBA" id="ARBA00022763"/>
    </source>
</evidence>
<dbReference type="PANTHER" id="PTHR13763:SF0">
    <property type="entry name" value="BREAST CANCER TYPE 1 SUSCEPTIBILITY PROTEIN"/>
    <property type="match status" value="1"/>
</dbReference>
<gene>
    <name evidence="12" type="ORF">BE221DRAFT_71995</name>
</gene>
<sequence>MSRVTGALDALDELRAKLTCPLCERLFTSPATLPCAHTQCHACATEHVDARGKGFVQSGCAECGAPTELREVQVNQTLREFVEAFRATEGDLREILANMRAIGRESGSGATAEAVETETDERERGMEAEDPDAERRLALATCEEAAEEIRVIDAELRAIEERMRALTSESGDVTMVNAEMEMEMEEEEEDATQAPKFASMNLTQLRKVYRDLYGAPAPQGRKKGWFTKHFTSLDPEVVASALVSTQPDAPAAAKIVVAYSSSARRQSGNLEEMFAQAERKIKSIDPKAVFLGVKDLTSECTHLIMDTGSSSRDVKNRTAKYIEAIVRGLYIVHIDWLDDCAERGEFGNEEAFELKDATISDAAAKDAQDGPRRARIDRATNSRGLFHGITLRVKGCGRSLSVSALERILKLAGATIVPDSPNTPRRSLRTRKSMPNADQVPDSEDETPESETPDAASGRDGGYDEETDEESHCLTLVDDTTEEKSANAVLWTWALECVCCYELLPTVRWRSDGSHIGYVQIPTCATGWHADPFGHPPVGPARGSHTKAHRSGPSLPGVCNTHAGFARAPLYGSAGHGLAFEHDGLQKSPLMPWICTFCSRGRHGPFDGSPYGFAPCGFGCGCGCGCGCGPGAMIPAMCSAKAFTDDITAVTRPIGVAIVDSIVDSVAASIVNATGNSLDASDARAVSRRASARATATCDADRIRIRSVTVARKVSTWHSMRRGEDETSRARNVAPRSTTRDGMAIGAFLERNPRLGRVEKARDDAIGWRLWVSVGVFCFLLLGPVMPLIPRFRGAGPAFLAIEAVAVTAIAWCSIEYGHRRAVWFQCLSKGIVVTYEKTHEIGRWITQPAMFFAYAFLFVHALVTYLGLDPTLGGGDLVADVLTAILSMLAVLFVVLMTKNLVDTEGANALLTVPMFVYLFQDDAVLAERGFSTVNFADLAQYVIVDRASNRKFSWNEIHELQAPVGHFTPVSNRRATLLDGFRIARFLRKYNDVMS</sequence>
<dbReference type="PROSITE" id="PS50089">
    <property type="entry name" value="ZF_RING_2"/>
    <property type="match status" value="1"/>
</dbReference>
<name>A0A1Y5ICR6_OSTTA</name>
<keyword evidence="5" id="KW-0539">Nucleus</keyword>
<proteinExistence type="predicted"/>
<evidence type="ECO:0000256" key="1">
    <source>
        <dbReference type="ARBA" id="ARBA00004123"/>
    </source>
</evidence>
<keyword evidence="4" id="KW-0234">DNA repair</keyword>
<dbReference type="InterPro" id="IPR031099">
    <property type="entry name" value="BRCA1-associated"/>
</dbReference>
<keyword evidence="9" id="KW-1133">Transmembrane helix</keyword>
<feature type="region of interest" description="Disordered" evidence="8">
    <location>
        <begin position="419"/>
        <end position="478"/>
    </location>
</feature>
<dbReference type="Gene3D" id="3.40.50.10190">
    <property type="entry name" value="BRCT domain"/>
    <property type="match status" value="2"/>
</dbReference>
<dbReference type="GO" id="GO:0008270">
    <property type="term" value="F:zinc ion binding"/>
    <property type="evidence" value="ECO:0007669"/>
    <property type="project" value="UniProtKB-KW"/>
</dbReference>
<feature type="domain" description="BRCT" evidence="11">
    <location>
        <begin position="293"/>
        <end position="354"/>
    </location>
</feature>
<dbReference type="GO" id="GO:0004842">
    <property type="term" value="F:ubiquitin-protein transferase activity"/>
    <property type="evidence" value="ECO:0007669"/>
    <property type="project" value="TreeGrafter"/>
</dbReference>
<dbReference type="CDD" id="cd00027">
    <property type="entry name" value="BRCT"/>
    <property type="match status" value="1"/>
</dbReference>
<dbReference type="Proteomes" id="UP000195557">
    <property type="component" value="Unassembled WGS sequence"/>
</dbReference>
<dbReference type="InterPro" id="IPR036420">
    <property type="entry name" value="BRCT_dom_sf"/>
</dbReference>
<feature type="transmembrane region" description="Helical" evidence="9">
    <location>
        <begin position="770"/>
        <end position="789"/>
    </location>
</feature>
<feature type="transmembrane region" description="Helical" evidence="9">
    <location>
        <begin position="850"/>
        <end position="869"/>
    </location>
</feature>
<feature type="compositionally biased region" description="Acidic residues" evidence="8">
    <location>
        <begin position="441"/>
        <end position="452"/>
    </location>
</feature>
<dbReference type="InterPro" id="IPR001841">
    <property type="entry name" value="Znf_RING"/>
</dbReference>
<reference evidence="12" key="1">
    <citation type="submission" date="2017-04" db="EMBL/GenBank/DDBJ databases">
        <title>Population genomics of picophytoplankton unveils novel chromosome hypervariability.</title>
        <authorList>
            <consortium name="DOE Joint Genome Institute"/>
            <person name="Blanc-Mathieu R."/>
            <person name="Krasovec M."/>
            <person name="Hebrard M."/>
            <person name="Yau S."/>
            <person name="Desgranges E."/>
            <person name="Martin J."/>
            <person name="Schackwitz W."/>
            <person name="Kuo A."/>
            <person name="Salin G."/>
            <person name="Donnadieu C."/>
            <person name="Desdevises Y."/>
            <person name="Sanchez-Ferandin S."/>
            <person name="Moreau H."/>
            <person name="Rivals E."/>
            <person name="Grigoriev I.V."/>
            <person name="Grimsley N."/>
            <person name="Eyre-Walker A."/>
            <person name="Piganeau G."/>
        </authorList>
    </citation>
    <scope>NUCLEOTIDE SEQUENCE [LARGE SCALE GENOMIC DNA]</scope>
    <source>
        <strain evidence="12">RCC 1115</strain>
    </source>
</reference>
<keyword evidence="9" id="KW-0472">Membrane</keyword>
<feature type="domain" description="RING-type" evidence="10">
    <location>
        <begin position="20"/>
        <end position="63"/>
    </location>
</feature>
<dbReference type="InterPro" id="IPR013083">
    <property type="entry name" value="Znf_RING/FYVE/PHD"/>
</dbReference>
<keyword evidence="6" id="KW-0479">Metal-binding</keyword>
<accession>A0A1Y5ICR6</accession>
<protein>
    <submittedName>
        <fullName evidence="12">Breast cancer 1, early onset</fullName>
    </submittedName>
</protein>
<evidence type="ECO:0000259" key="11">
    <source>
        <dbReference type="PROSITE" id="PS50172"/>
    </source>
</evidence>
<dbReference type="SUPFAM" id="SSF52113">
    <property type="entry name" value="BRCT domain"/>
    <property type="match status" value="1"/>
</dbReference>
<keyword evidence="6" id="KW-0862">Zinc</keyword>
<evidence type="ECO:0000256" key="6">
    <source>
        <dbReference type="PROSITE-ProRule" id="PRU00175"/>
    </source>
</evidence>
<evidence type="ECO:0000256" key="4">
    <source>
        <dbReference type="ARBA" id="ARBA00023204"/>
    </source>
</evidence>
<evidence type="ECO:0000259" key="10">
    <source>
        <dbReference type="PROSITE" id="PS50089"/>
    </source>
</evidence>
<dbReference type="Gene3D" id="3.30.40.10">
    <property type="entry name" value="Zinc/RING finger domain, C3HC4 (zinc finger)"/>
    <property type="match status" value="1"/>
</dbReference>
<feature type="coiled-coil region" evidence="7">
    <location>
        <begin position="142"/>
        <end position="169"/>
    </location>
</feature>
<dbReference type="Pfam" id="PF00533">
    <property type="entry name" value="BRCT"/>
    <property type="match status" value="1"/>
</dbReference>
<keyword evidence="6" id="KW-0863">Zinc-finger</keyword>
<dbReference type="SUPFAM" id="SSF57850">
    <property type="entry name" value="RING/U-box"/>
    <property type="match status" value="1"/>
</dbReference>
<feature type="compositionally biased region" description="Basic and acidic residues" evidence="8">
    <location>
        <begin position="121"/>
        <end position="133"/>
    </location>
</feature>
<comment type="subcellular location">
    <subcellularLocation>
        <location evidence="1">Nucleus</location>
    </subcellularLocation>
</comment>
<dbReference type="PANTHER" id="PTHR13763">
    <property type="entry name" value="BREAST CANCER TYPE 1 SUSCEPTIBILITY PROTEIN BRCA1"/>
    <property type="match status" value="1"/>
</dbReference>
<evidence type="ECO:0000256" key="5">
    <source>
        <dbReference type="ARBA" id="ARBA00023242"/>
    </source>
</evidence>
<dbReference type="GO" id="GO:0045944">
    <property type="term" value="P:positive regulation of transcription by RNA polymerase II"/>
    <property type="evidence" value="ECO:0007669"/>
    <property type="project" value="TreeGrafter"/>
</dbReference>
<organism evidence="12">
    <name type="scientific">Ostreococcus tauri</name>
    <name type="common">Marine green alga</name>
    <dbReference type="NCBI Taxonomy" id="70448"/>
    <lineage>
        <taxon>Eukaryota</taxon>
        <taxon>Viridiplantae</taxon>
        <taxon>Chlorophyta</taxon>
        <taxon>Mamiellophyceae</taxon>
        <taxon>Mamiellales</taxon>
        <taxon>Bathycoccaceae</taxon>
        <taxon>Ostreococcus</taxon>
    </lineage>
</organism>
<dbReference type="AlphaFoldDB" id="A0A1Y5ICR6"/>
<dbReference type="GO" id="GO:0005634">
    <property type="term" value="C:nucleus"/>
    <property type="evidence" value="ECO:0007669"/>
    <property type="project" value="UniProtKB-SubCell"/>
</dbReference>
<feature type="region of interest" description="Disordered" evidence="8">
    <location>
        <begin position="106"/>
        <end position="133"/>
    </location>
</feature>
<evidence type="ECO:0000256" key="2">
    <source>
        <dbReference type="ARBA" id="ARBA00022737"/>
    </source>
</evidence>
<evidence type="ECO:0000256" key="7">
    <source>
        <dbReference type="SAM" id="Coils"/>
    </source>
</evidence>
<evidence type="ECO:0000313" key="12">
    <source>
        <dbReference type="EMBL" id="OUS47306.1"/>
    </source>
</evidence>
<keyword evidence="9" id="KW-0812">Transmembrane</keyword>
<keyword evidence="3" id="KW-0227">DNA damage</keyword>
<evidence type="ECO:0000256" key="8">
    <source>
        <dbReference type="SAM" id="MobiDB-lite"/>
    </source>
</evidence>
<keyword evidence="7" id="KW-0175">Coiled coil</keyword>
<dbReference type="InterPro" id="IPR001357">
    <property type="entry name" value="BRCT_dom"/>
</dbReference>
<dbReference type="EMBL" id="KZ155778">
    <property type="protein sequence ID" value="OUS47306.1"/>
    <property type="molecule type" value="Genomic_DNA"/>
</dbReference>
<evidence type="ECO:0000256" key="9">
    <source>
        <dbReference type="SAM" id="Phobius"/>
    </source>
</evidence>
<feature type="transmembrane region" description="Helical" evidence="9">
    <location>
        <begin position="875"/>
        <end position="897"/>
    </location>
</feature>
<dbReference type="PROSITE" id="PS50172">
    <property type="entry name" value="BRCT"/>
    <property type="match status" value="1"/>
</dbReference>
<dbReference type="GO" id="GO:0000724">
    <property type="term" value="P:double-strand break repair via homologous recombination"/>
    <property type="evidence" value="ECO:0007669"/>
    <property type="project" value="TreeGrafter"/>
</dbReference>